<dbReference type="InterPro" id="IPR050921">
    <property type="entry name" value="T4SS_GSP_E_ATPase"/>
</dbReference>
<dbReference type="AlphaFoldDB" id="A0A7C1E436"/>
<dbReference type="PANTHER" id="PTHR30486">
    <property type="entry name" value="TWITCHING MOTILITY PROTEIN PILT"/>
    <property type="match status" value="1"/>
</dbReference>
<organism evidence="3">
    <name type="scientific">Fervidicoccus fontis</name>
    <dbReference type="NCBI Taxonomy" id="683846"/>
    <lineage>
        <taxon>Archaea</taxon>
        <taxon>Thermoproteota</taxon>
        <taxon>Thermoprotei</taxon>
        <taxon>Fervidicoccales</taxon>
        <taxon>Fervidicoccaceae</taxon>
        <taxon>Fervidicoccus</taxon>
    </lineage>
</organism>
<evidence type="ECO:0000259" key="2">
    <source>
        <dbReference type="Pfam" id="PF00437"/>
    </source>
</evidence>
<sequence length="505" mass="58675">MSAENSYIEDFLSVYKDREIIDFYKISENVYIAIMKEGNRLIYCPVEPVLDEDEARVYSEVREIAPRVLRLSRYVEKDEEKRKELLSNALERILRVLGERLSQEGKNKILYYLNRDFFGYGPIDPMYNDPFIEDITCSGYQSPVYVYHKYYEWLPTSVYFSSPQDLTNFARKLAYRAGQDLVFATPIVEGPLPPRDFRVHLTLDVVSRRGTTFTIRRSTEEPLTIIDLLKLNTITYEAAAYLWLLVSYRSTILIGGPMASGKTTLLNAISLFIPPNKKIVTIEETPELRLYHDNWTPLITKPSMTEGIKEITMFDLLKSSLRQRADYIIVGEIRGEEAYTLLQAVAVGHGAMSTIHAESYEHVVRRLQSQPMNIPKSLISLIDTVVIIKRFKKDVVFERKVTDIIDIVDYDPVNDTLNSTKTYIYDLINNKYYMSSFMGALTKLSKREGISEENLMAEYKKRLLILKYIVEKKKIKSYRDFSSIMIEFYADPDKMVEEARQSIER</sequence>
<protein>
    <recommendedName>
        <fullName evidence="2">Bacterial type II secretion system protein E domain-containing protein</fullName>
    </recommendedName>
</protein>
<gene>
    <name evidence="3" type="ORF">ENO04_03760</name>
</gene>
<evidence type="ECO:0000313" key="3">
    <source>
        <dbReference type="EMBL" id="HDS10715.1"/>
    </source>
</evidence>
<dbReference type="InterPro" id="IPR001482">
    <property type="entry name" value="T2SS/T4SS_dom"/>
</dbReference>
<dbReference type="InterPro" id="IPR027417">
    <property type="entry name" value="P-loop_NTPase"/>
</dbReference>
<dbReference type="Pfam" id="PF00437">
    <property type="entry name" value="T2SSE"/>
    <property type="match status" value="1"/>
</dbReference>
<comment type="similarity">
    <text evidence="1">Belongs to the GSP E family.</text>
</comment>
<dbReference type="EMBL" id="DSDY01000120">
    <property type="protein sequence ID" value="HDS10715.1"/>
    <property type="molecule type" value="Genomic_DNA"/>
</dbReference>
<accession>A0A7C1E436</accession>
<feature type="domain" description="Bacterial type II secretion system protein E" evidence="2">
    <location>
        <begin position="202"/>
        <end position="386"/>
    </location>
</feature>
<evidence type="ECO:0000256" key="1">
    <source>
        <dbReference type="ARBA" id="ARBA00006611"/>
    </source>
</evidence>
<reference evidence="3" key="1">
    <citation type="journal article" date="2020" name="mSystems">
        <title>Genome- and Community-Level Interaction Insights into Carbon Utilization and Element Cycling Functions of Hydrothermarchaeota in Hydrothermal Sediment.</title>
        <authorList>
            <person name="Zhou Z."/>
            <person name="Liu Y."/>
            <person name="Xu W."/>
            <person name="Pan J."/>
            <person name="Luo Z.H."/>
            <person name="Li M."/>
        </authorList>
    </citation>
    <scope>NUCLEOTIDE SEQUENCE [LARGE SCALE GENOMIC DNA]</scope>
    <source>
        <strain evidence="3">SpSt-123</strain>
    </source>
</reference>
<comment type="caution">
    <text evidence="3">The sequence shown here is derived from an EMBL/GenBank/DDBJ whole genome shotgun (WGS) entry which is preliminary data.</text>
</comment>
<dbReference type="GO" id="GO:0016887">
    <property type="term" value="F:ATP hydrolysis activity"/>
    <property type="evidence" value="ECO:0007669"/>
    <property type="project" value="InterPro"/>
</dbReference>
<dbReference type="SUPFAM" id="SSF52540">
    <property type="entry name" value="P-loop containing nucleoside triphosphate hydrolases"/>
    <property type="match status" value="1"/>
</dbReference>
<dbReference type="Gene3D" id="3.40.50.300">
    <property type="entry name" value="P-loop containing nucleotide triphosphate hydrolases"/>
    <property type="match status" value="1"/>
</dbReference>
<dbReference type="CDD" id="cd01130">
    <property type="entry name" value="VirB11-like_ATPase"/>
    <property type="match status" value="1"/>
</dbReference>
<dbReference type="Gene3D" id="3.30.450.380">
    <property type="match status" value="1"/>
</dbReference>
<proteinExistence type="inferred from homology"/>
<name>A0A7C1E436_9CREN</name>
<dbReference type="PANTHER" id="PTHR30486:SF6">
    <property type="entry name" value="TYPE IV PILUS RETRACTATION ATPASE PILT"/>
    <property type="match status" value="1"/>
</dbReference>